<gene>
    <name evidence="1" type="ORF">NB640_10395</name>
</gene>
<dbReference type="EMBL" id="CP098242">
    <property type="protein sequence ID" value="WAW09631.1"/>
    <property type="molecule type" value="Genomic_DNA"/>
</dbReference>
<evidence type="ECO:0000313" key="1">
    <source>
        <dbReference type="EMBL" id="WAW09631.1"/>
    </source>
</evidence>
<accession>A0A9E9P3Z9</accession>
<dbReference type="AlphaFoldDB" id="A0A9E9P3Z9"/>
<sequence>MKYQKAGEGTVVDAVQWFKEGDHPEVVKILVTPEGTVREDSIIYAAWEYAIGDMVTLVYAIETEEEGLLPVSPGDYIITSAPGEHLLCKPDVFESTYKPVAF</sequence>
<evidence type="ECO:0000313" key="2">
    <source>
        <dbReference type="Proteomes" id="UP001156215"/>
    </source>
</evidence>
<dbReference type="RefSeq" id="WP_269308634.1">
    <property type="nucleotide sequence ID" value="NZ_CP098242.1"/>
</dbReference>
<keyword evidence="2" id="KW-1185">Reference proteome</keyword>
<protein>
    <submittedName>
        <fullName evidence="1">PGDYG domain-containing protein</fullName>
    </submittedName>
</protein>
<dbReference type="Proteomes" id="UP001156215">
    <property type="component" value="Chromosome"/>
</dbReference>
<dbReference type="KEGG" id="ovb:NB640_10395"/>
<reference evidence="1" key="1">
    <citation type="journal article" date="2022" name="Front. Microbiol.">
        <title>New perspectives on an old grouping: The genomic and phenotypic variability of Oxalobacter formigenes and the implications for calcium oxalate stone prevention.</title>
        <authorList>
            <person name="Chmiel J.A."/>
            <person name="Carr C."/>
            <person name="Stuivenberg G.A."/>
            <person name="Venema R."/>
            <person name="Chanyi R.M."/>
            <person name="Al K.F."/>
            <person name="Giguere D."/>
            <person name="Say H."/>
            <person name="Akouris P.P."/>
            <person name="Dominguez Romero S.A."/>
            <person name="Kwong A."/>
            <person name="Tai V."/>
            <person name="Koval S.F."/>
            <person name="Razvi H."/>
            <person name="Bjazevic J."/>
            <person name="Burton J.P."/>
        </authorList>
    </citation>
    <scope>NUCLEOTIDE SEQUENCE</scope>
    <source>
        <strain evidence="1">WoOx3</strain>
    </source>
</reference>
<organism evidence="1 2">
    <name type="scientific">Oxalobacter vibrioformis</name>
    <dbReference type="NCBI Taxonomy" id="933080"/>
    <lineage>
        <taxon>Bacteria</taxon>
        <taxon>Pseudomonadati</taxon>
        <taxon>Pseudomonadota</taxon>
        <taxon>Betaproteobacteria</taxon>
        <taxon>Burkholderiales</taxon>
        <taxon>Oxalobacteraceae</taxon>
        <taxon>Oxalobacter</taxon>
    </lineage>
</organism>
<proteinExistence type="predicted"/>
<name>A0A9E9P3Z9_9BURK</name>